<gene>
    <name evidence="1" type="ORF">EHS25_007491</name>
</gene>
<sequence>MPSELSTWKLTEPSMRTANLTRARDVTRILPLPIGNPDGAADAHLARLTLIADLCSKPTADSRRSLETLCNSETETTSDDRRTYLSLVRMTSELLPKLTDGDPIPAVDFTLAPTTDEQCKDYLSVMSLAAMTENSSYRFALSPDQEMDLLAAVIQGKLRFDAIPPKQLTA</sequence>
<organism evidence="1 2">
    <name type="scientific">Saitozyma podzolica</name>
    <dbReference type="NCBI Taxonomy" id="1890683"/>
    <lineage>
        <taxon>Eukaryota</taxon>
        <taxon>Fungi</taxon>
        <taxon>Dikarya</taxon>
        <taxon>Basidiomycota</taxon>
        <taxon>Agaricomycotina</taxon>
        <taxon>Tremellomycetes</taxon>
        <taxon>Tremellales</taxon>
        <taxon>Trimorphomycetaceae</taxon>
        <taxon>Saitozyma</taxon>
    </lineage>
</organism>
<protein>
    <submittedName>
        <fullName evidence="1">Uncharacterized protein</fullName>
    </submittedName>
</protein>
<name>A0A427YPV8_9TREE</name>
<comment type="caution">
    <text evidence="1">The sequence shown here is derived from an EMBL/GenBank/DDBJ whole genome shotgun (WGS) entry which is preliminary data.</text>
</comment>
<accession>A0A427YPV8</accession>
<dbReference type="AlphaFoldDB" id="A0A427YPV8"/>
<dbReference type="Proteomes" id="UP000279259">
    <property type="component" value="Unassembled WGS sequence"/>
</dbReference>
<dbReference type="EMBL" id="RSCD01000004">
    <property type="protein sequence ID" value="RSH93138.1"/>
    <property type="molecule type" value="Genomic_DNA"/>
</dbReference>
<proteinExistence type="predicted"/>
<evidence type="ECO:0000313" key="1">
    <source>
        <dbReference type="EMBL" id="RSH93138.1"/>
    </source>
</evidence>
<keyword evidence="2" id="KW-1185">Reference proteome</keyword>
<reference evidence="1 2" key="1">
    <citation type="submission" date="2018-11" db="EMBL/GenBank/DDBJ databases">
        <title>Genome sequence of Saitozyma podzolica DSM 27192.</title>
        <authorList>
            <person name="Aliyu H."/>
            <person name="Gorte O."/>
            <person name="Ochsenreither K."/>
        </authorList>
    </citation>
    <scope>NUCLEOTIDE SEQUENCE [LARGE SCALE GENOMIC DNA]</scope>
    <source>
        <strain evidence="1 2">DSM 27192</strain>
    </source>
</reference>
<evidence type="ECO:0000313" key="2">
    <source>
        <dbReference type="Proteomes" id="UP000279259"/>
    </source>
</evidence>
<dbReference type="OrthoDB" id="10416356at2759"/>